<name>A0A285U3M3_9BACL</name>
<dbReference type="EMBL" id="OBQC01000002">
    <property type="protein sequence ID" value="SOC36432.1"/>
    <property type="molecule type" value="Genomic_DNA"/>
</dbReference>
<keyword evidence="2" id="KW-0812">Transmembrane</keyword>
<feature type="transmembrane region" description="Helical" evidence="2">
    <location>
        <begin position="12"/>
        <end position="34"/>
    </location>
</feature>
<evidence type="ECO:0000313" key="3">
    <source>
        <dbReference type="EMBL" id="SOC36432.1"/>
    </source>
</evidence>
<sequence length="220" mass="24576">MKFNRVIGQKELMQAAIFGSIAGIIGVVFFVFILNSMNSVDVQESAHPNQEGQEETIPVQSNETESETNTPTSDLFVEKFYANQYGVFSTFNGATEFMAGYPFLNTSAIVKVDNSYYIWSEISTVKEGLTKSENPESFIKEFTLSGGACTNPSIQNIPILLSNEDRSKYYFEGGEIPENLPDDWQTITVAMANLSSDLDVTRAHLLKHYTELNSCLKIQF</sequence>
<dbReference type="Proteomes" id="UP000219252">
    <property type="component" value="Unassembled WGS sequence"/>
</dbReference>
<evidence type="ECO:0000256" key="2">
    <source>
        <dbReference type="SAM" id="Phobius"/>
    </source>
</evidence>
<organism evidence="3 4">
    <name type="scientific">Ureibacillus acetophenoni</name>
    <dbReference type="NCBI Taxonomy" id="614649"/>
    <lineage>
        <taxon>Bacteria</taxon>
        <taxon>Bacillati</taxon>
        <taxon>Bacillota</taxon>
        <taxon>Bacilli</taxon>
        <taxon>Bacillales</taxon>
        <taxon>Caryophanaceae</taxon>
        <taxon>Ureibacillus</taxon>
    </lineage>
</organism>
<gene>
    <name evidence="3" type="ORF">SAMN05877842_102350</name>
</gene>
<feature type="compositionally biased region" description="Low complexity" evidence="1">
    <location>
        <begin position="61"/>
        <end position="70"/>
    </location>
</feature>
<keyword evidence="4" id="KW-1185">Reference proteome</keyword>
<evidence type="ECO:0000313" key="4">
    <source>
        <dbReference type="Proteomes" id="UP000219252"/>
    </source>
</evidence>
<keyword evidence="2" id="KW-0472">Membrane</keyword>
<accession>A0A285U3M3</accession>
<protein>
    <submittedName>
        <fullName evidence="3">Uncharacterized protein</fullName>
    </submittedName>
</protein>
<keyword evidence="2" id="KW-1133">Transmembrane helix</keyword>
<dbReference type="RefSeq" id="WP_097148410.1">
    <property type="nucleotide sequence ID" value="NZ_OBQC01000002.1"/>
</dbReference>
<proteinExistence type="predicted"/>
<evidence type="ECO:0000256" key="1">
    <source>
        <dbReference type="SAM" id="MobiDB-lite"/>
    </source>
</evidence>
<reference evidence="4" key="1">
    <citation type="submission" date="2017-08" db="EMBL/GenBank/DDBJ databases">
        <authorList>
            <person name="Varghese N."/>
            <person name="Submissions S."/>
        </authorList>
    </citation>
    <scope>NUCLEOTIDE SEQUENCE [LARGE SCALE GENOMIC DNA]</scope>
    <source>
        <strain evidence="4">JC23</strain>
    </source>
</reference>
<feature type="region of interest" description="Disordered" evidence="1">
    <location>
        <begin position="44"/>
        <end position="70"/>
    </location>
</feature>
<dbReference type="OrthoDB" id="2733219at2"/>
<dbReference type="AlphaFoldDB" id="A0A285U3M3"/>